<dbReference type="PANTHER" id="PTHR42794">
    <property type="entry name" value="HEMIN IMPORT ATP-BINDING PROTEIN HMUV"/>
    <property type="match status" value="1"/>
</dbReference>
<keyword evidence="4" id="KW-1278">Translocase</keyword>
<evidence type="ECO:0000256" key="1">
    <source>
        <dbReference type="ARBA" id="ARBA00022448"/>
    </source>
</evidence>
<reference evidence="7 8" key="1">
    <citation type="submission" date="2021-02" db="EMBL/GenBank/DDBJ databases">
        <authorList>
            <person name="Park J.-S."/>
        </authorList>
    </citation>
    <scope>NUCLEOTIDE SEQUENCE [LARGE SCALE GENOMIC DNA]</scope>
    <source>
        <strain evidence="7 8">188UL20-2</strain>
    </source>
</reference>
<dbReference type="GO" id="GO:0005524">
    <property type="term" value="F:ATP binding"/>
    <property type="evidence" value="ECO:0007669"/>
    <property type="project" value="UniProtKB-KW"/>
</dbReference>
<protein>
    <submittedName>
        <fullName evidence="7">Heme ABC transporter ATP-binding protein</fullName>
    </submittedName>
</protein>
<gene>
    <name evidence="7" type="ORF">JQC93_12105</name>
</gene>
<dbReference type="NCBIfam" id="NF010068">
    <property type="entry name" value="PRK13548.1"/>
    <property type="match status" value="1"/>
</dbReference>
<dbReference type="Pfam" id="PF00005">
    <property type="entry name" value="ABC_tran"/>
    <property type="match status" value="1"/>
</dbReference>
<keyword evidence="2" id="KW-0547">Nucleotide-binding</keyword>
<dbReference type="SMART" id="SM00382">
    <property type="entry name" value="AAA"/>
    <property type="match status" value="1"/>
</dbReference>
<keyword evidence="8" id="KW-1185">Reference proteome</keyword>
<keyword evidence="1" id="KW-0813">Transport</keyword>
<dbReference type="EMBL" id="JAFEUM010000004">
    <property type="protein sequence ID" value="MBM7037148.1"/>
    <property type="molecule type" value="Genomic_DNA"/>
</dbReference>
<accession>A0ABS2HLR2</accession>
<name>A0ABS2HLR2_9VIBR</name>
<evidence type="ECO:0000256" key="2">
    <source>
        <dbReference type="ARBA" id="ARBA00022741"/>
    </source>
</evidence>
<evidence type="ECO:0000256" key="4">
    <source>
        <dbReference type="ARBA" id="ARBA00022967"/>
    </source>
</evidence>
<feature type="domain" description="ABC transporter" evidence="6">
    <location>
        <begin position="37"/>
        <end position="272"/>
    </location>
</feature>
<organism evidence="7 8">
    <name type="scientific">Vibrio ulleungensis</name>
    <dbReference type="NCBI Taxonomy" id="2807619"/>
    <lineage>
        <taxon>Bacteria</taxon>
        <taxon>Pseudomonadati</taxon>
        <taxon>Pseudomonadota</taxon>
        <taxon>Gammaproteobacteria</taxon>
        <taxon>Vibrionales</taxon>
        <taxon>Vibrionaceae</taxon>
        <taxon>Vibrio</taxon>
    </lineage>
</organism>
<dbReference type="InterPro" id="IPR003439">
    <property type="entry name" value="ABC_transporter-like_ATP-bd"/>
</dbReference>
<dbReference type="SUPFAM" id="SSF52540">
    <property type="entry name" value="P-loop containing nucleoside triphosphate hydrolases"/>
    <property type="match status" value="1"/>
</dbReference>
<evidence type="ECO:0000259" key="6">
    <source>
        <dbReference type="PROSITE" id="PS50893"/>
    </source>
</evidence>
<dbReference type="PROSITE" id="PS50893">
    <property type="entry name" value="ABC_TRANSPORTER_2"/>
    <property type="match status" value="1"/>
</dbReference>
<sequence>MVSALYNSIHNTFKRRRLKFGSDRASFDPSNQDNDQLSLHDVSVNLGGRQLLDRVNLSLHKGELTVLLGPNGTGKSSLLKTFTSEVPFSGSTKLFGKPLNQWPSHALAKQLGVLPQHSQLTFNFTVREVVELGGLGLSAEKVQLNHIVCRNMMKCDVYHLADRSYPTLSGGEKQRVHFARVLTQLEQSGRDKVLLMDEPTSALDIQHQHRTLTIAKEIAHAGGIVVVVLHDLNLAAQYADRIVLLDGGQIVENGAPLQALTPMSIERVYHHSVNVMPHPLHGYPVVY</sequence>
<comment type="function">
    <text evidence="5">Part of the ABC transporter complex HmuTUV involved in hemin import. Responsible for energy coupling to the transport system.</text>
</comment>
<proteinExistence type="predicted"/>
<dbReference type="CDD" id="cd03214">
    <property type="entry name" value="ABC_Iron-Siderophores_B12_Hemin"/>
    <property type="match status" value="1"/>
</dbReference>
<evidence type="ECO:0000313" key="8">
    <source>
        <dbReference type="Proteomes" id="UP000809621"/>
    </source>
</evidence>
<dbReference type="InterPro" id="IPR003593">
    <property type="entry name" value="AAA+_ATPase"/>
</dbReference>
<dbReference type="Proteomes" id="UP000809621">
    <property type="component" value="Unassembled WGS sequence"/>
</dbReference>
<evidence type="ECO:0000313" key="7">
    <source>
        <dbReference type="EMBL" id="MBM7037148.1"/>
    </source>
</evidence>
<dbReference type="Gene3D" id="3.40.50.300">
    <property type="entry name" value="P-loop containing nucleotide triphosphate hydrolases"/>
    <property type="match status" value="1"/>
</dbReference>
<comment type="caution">
    <text evidence="7">The sequence shown here is derived from an EMBL/GenBank/DDBJ whole genome shotgun (WGS) entry which is preliminary data.</text>
</comment>
<dbReference type="PANTHER" id="PTHR42794:SF1">
    <property type="entry name" value="HEMIN IMPORT ATP-BINDING PROTEIN HMUV"/>
    <property type="match status" value="1"/>
</dbReference>
<evidence type="ECO:0000256" key="3">
    <source>
        <dbReference type="ARBA" id="ARBA00022840"/>
    </source>
</evidence>
<dbReference type="InterPro" id="IPR027417">
    <property type="entry name" value="P-loop_NTPase"/>
</dbReference>
<evidence type="ECO:0000256" key="5">
    <source>
        <dbReference type="ARBA" id="ARBA00037066"/>
    </source>
</evidence>
<dbReference type="RefSeq" id="WP_205158705.1">
    <property type="nucleotide sequence ID" value="NZ_JAFEUM010000004.1"/>
</dbReference>
<keyword evidence="3 7" id="KW-0067">ATP-binding</keyword>